<evidence type="ECO:0000313" key="4">
    <source>
        <dbReference type="Proteomes" id="UP001327225"/>
    </source>
</evidence>
<proteinExistence type="predicted"/>
<gene>
    <name evidence="3" type="ORF">SHK19_11875</name>
</gene>
<evidence type="ECO:0008006" key="5">
    <source>
        <dbReference type="Google" id="ProtNLM"/>
    </source>
</evidence>
<accession>A0ABZ0ZJL3</accession>
<evidence type="ECO:0000313" key="3">
    <source>
        <dbReference type="EMBL" id="WQQ24669.1"/>
    </source>
</evidence>
<feature type="compositionally biased region" description="Low complexity" evidence="1">
    <location>
        <begin position="42"/>
        <end position="60"/>
    </location>
</feature>
<evidence type="ECO:0000256" key="2">
    <source>
        <dbReference type="SAM" id="SignalP"/>
    </source>
</evidence>
<sequence>MRTSRTAAVATVLALSLLTACGDGGDDSDSSDDPVTETVTEAPSETTSAPTDASTTAETDVTPMDPTGDITQEQVDAALLTPEEVGPGFVAGTYSDENSPPLCDPSSPPVEEVVPSQISSGTQIDHVDGNAAMQEEIVIYATEAEATEAFTVASDGLACSEGTLDGETITISAPEDVTSQVNQSGLGTSTAWGVSSESFDGVLVASLAGRVIVATQFASAPGTDTSALPNPVEVAATAWAKALSN</sequence>
<dbReference type="EMBL" id="CP141059">
    <property type="protein sequence ID" value="WQQ24669.1"/>
    <property type="molecule type" value="Genomic_DNA"/>
</dbReference>
<keyword evidence="2" id="KW-0732">Signal</keyword>
<organism evidence="3 4">
    <name type="scientific">Nocardioides bizhenqiangii</name>
    <dbReference type="NCBI Taxonomy" id="3095076"/>
    <lineage>
        <taxon>Bacteria</taxon>
        <taxon>Bacillati</taxon>
        <taxon>Actinomycetota</taxon>
        <taxon>Actinomycetes</taxon>
        <taxon>Propionibacteriales</taxon>
        <taxon>Nocardioidaceae</taxon>
        <taxon>Nocardioides</taxon>
    </lineage>
</organism>
<feature type="compositionally biased region" description="Acidic residues" evidence="1">
    <location>
        <begin position="24"/>
        <end position="35"/>
    </location>
</feature>
<feature type="region of interest" description="Disordered" evidence="1">
    <location>
        <begin position="86"/>
        <end position="111"/>
    </location>
</feature>
<feature type="chain" id="PRO_5045898888" description="DUF5642 domain-containing protein" evidence="2">
    <location>
        <begin position="23"/>
        <end position="245"/>
    </location>
</feature>
<protein>
    <recommendedName>
        <fullName evidence="5">DUF5642 domain-containing protein</fullName>
    </recommendedName>
</protein>
<feature type="signal peptide" evidence="2">
    <location>
        <begin position="1"/>
        <end position="22"/>
    </location>
</feature>
<reference evidence="4" key="1">
    <citation type="submission" date="2023-12" db="EMBL/GenBank/DDBJ databases">
        <title>Novel species in genus Nocardioides.</title>
        <authorList>
            <person name="Zhou H."/>
        </authorList>
    </citation>
    <scope>NUCLEOTIDE SEQUENCE [LARGE SCALE GENOMIC DNA]</scope>
    <source>
        <strain evidence="4">HM61</strain>
    </source>
</reference>
<feature type="region of interest" description="Disordered" evidence="1">
    <location>
        <begin position="22"/>
        <end position="69"/>
    </location>
</feature>
<dbReference type="PROSITE" id="PS51257">
    <property type="entry name" value="PROKAR_LIPOPROTEIN"/>
    <property type="match status" value="1"/>
</dbReference>
<keyword evidence="4" id="KW-1185">Reference proteome</keyword>
<evidence type="ECO:0000256" key="1">
    <source>
        <dbReference type="SAM" id="MobiDB-lite"/>
    </source>
</evidence>
<dbReference type="Proteomes" id="UP001327225">
    <property type="component" value="Chromosome"/>
</dbReference>
<name>A0ABZ0ZJL3_9ACTN</name>
<dbReference type="RefSeq" id="WP_322455175.1">
    <property type="nucleotide sequence ID" value="NZ_CP141059.1"/>
</dbReference>